<evidence type="ECO:0000256" key="3">
    <source>
        <dbReference type="ARBA" id="ARBA00022840"/>
    </source>
</evidence>
<dbReference type="Pfam" id="PF13607">
    <property type="entry name" value="Succ_CoA_lig"/>
    <property type="match status" value="1"/>
</dbReference>
<dbReference type="SUPFAM" id="SSF51735">
    <property type="entry name" value="NAD(P)-binding Rossmann-fold domains"/>
    <property type="match status" value="1"/>
</dbReference>
<protein>
    <submittedName>
        <fullName evidence="7">Acyl-CoA synthetase</fullName>
    </submittedName>
</protein>
<dbReference type="InterPro" id="IPR003781">
    <property type="entry name" value="CoA-bd"/>
</dbReference>
<dbReference type="Gene3D" id="3.30.1490.20">
    <property type="entry name" value="ATP-grasp fold, A domain"/>
    <property type="match status" value="1"/>
</dbReference>
<dbReference type="InterPro" id="IPR016102">
    <property type="entry name" value="Succinyl-CoA_synth-like"/>
</dbReference>
<dbReference type="PANTHER" id="PTHR43334:SF1">
    <property type="entry name" value="3-HYDROXYPROPIONATE--COA LIGASE [ADP-FORMING]"/>
    <property type="match status" value="1"/>
</dbReference>
<dbReference type="PANTHER" id="PTHR43334">
    <property type="entry name" value="ACETATE--COA LIGASE [ADP-FORMING]"/>
    <property type="match status" value="1"/>
</dbReference>
<dbReference type="SMART" id="SM00881">
    <property type="entry name" value="CoA_binding"/>
    <property type="match status" value="1"/>
</dbReference>
<keyword evidence="3 4" id="KW-0067">ATP-binding</keyword>
<evidence type="ECO:0000256" key="1">
    <source>
        <dbReference type="ARBA" id="ARBA00022598"/>
    </source>
</evidence>
<keyword evidence="1" id="KW-0436">Ligase</keyword>
<dbReference type="InterPro" id="IPR011761">
    <property type="entry name" value="ATP-grasp"/>
</dbReference>
<dbReference type="InterPro" id="IPR032875">
    <property type="entry name" value="Succ_CoA_lig_flav_dom"/>
</dbReference>
<evidence type="ECO:0000259" key="6">
    <source>
        <dbReference type="PROSITE" id="PS50975"/>
    </source>
</evidence>
<dbReference type="SUPFAM" id="SSF56059">
    <property type="entry name" value="Glutathione synthetase ATP-binding domain-like"/>
    <property type="match status" value="1"/>
</dbReference>
<feature type="region of interest" description="Disordered" evidence="5">
    <location>
        <begin position="708"/>
        <end position="733"/>
    </location>
</feature>
<evidence type="ECO:0000256" key="2">
    <source>
        <dbReference type="ARBA" id="ARBA00022741"/>
    </source>
</evidence>
<name>A0ABM7PFQ1_9BACT</name>
<dbReference type="RefSeq" id="WP_236892235.1">
    <property type="nucleotide sequence ID" value="NZ_AP024488.1"/>
</dbReference>
<dbReference type="Gene3D" id="3.40.50.261">
    <property type="entry name" value="Succinyl-CoA synthetase domains"/>
    <property type="match status" value="2"/>
</dbReference>
<evidence type="ECO:0000313" key="7">
    <source>
        <dbReference type="EMBL" id="BCS95888.1"/>
    </source>
</evidence>
<organism evidence="7 8">
    <name type="scientific">Desulfoluna limicola</name>
    <dbReference type="NCBI Taxonomy" id="2810562"/>
    <lineage>
        <taxon>Bacteria</taxon>
        <taxon>Pseudomonadati</taxon>
        <taxon>Thermodesulfobacteriota</taxon>
        <taxon>Desulfobacteria</taxon>
        <taxon>Desulfobacterales</taxon>
        <taxon>Desulfolunaceae</taxon>
        <taxon>Desulfoluna</taxon>
    </lineage>
</organism>
<accession>A0ABM7PFQ1</accession>
<evidence type="ECO:0000256" key="5">
    <source>
        <dbReference type="SAM" id="MobiDB-lite"/>
    </source>
</evidence>
<feature type="domain" description="ATP-grasp" evidence="6">
    <location>
        <begin position="497"/>
        <end position="550"/>
    </location>
</feature>
<dbReference type="InterPro" id="IPR013815">
    <property type="entry name" value="ATP_grasp_subdomain_1"/>
</dbReference>
<dbReference type="Pfam" id="PF13549">
    <property type="entry name" value="ATP-grasp_5"/>
    <property type="match status" value="1"/>
</dbReference>
<keyword evidence="2 4" id="KW-0547">Nucleotide-binding</keyword>
<dbReference type="Gene3D" id="3.30.470.20">
    <property type="entry name" value="ATP-grasp fold, B domain"/>
    <property type="match status" value="1"/>
</dbReference>
<dbReference type="Pfam" id="PF13380">
    <property type="entry name" value="CoA_binding_2"/>
    <property type="match status" value="1"/>
</dbReference>
<dbReference type="InterPro" id="IPR036291">
    <property type="entry name" value="NAD(P)-bd_dom_sf"/>
</dbReference>
<dbReference type="SUPFAM" id="SSF52210">
    <property type="entry name" value="Succinyl-CoA synthetase domains"/>
    <property type="match status" value="2"/>
</dbReference>
<dbReference type="PROSITE" id="PS50975">
    <property type="entry name" value="ATP_GRASP"/>
    <property type="match status" value="1"/>
</dbReference>
<reference evidence="7 8" key="1">
    <citation type="submission" date="2021-02" db="EMBL/GenBank/DDBJ databases">
        <title>Complete genome of Desulfoluna sp. strain ASN36.</title>
        <authorList>
            <person name="Takahashi A."/>
            <person name="Kojima H."/>
            <person name="Fukui M."/>
        </authorList>
    </citation>
    <scope>NUCLEOTIDE SEQUENCE [LARGE SCALE GENOMIC DNA]</scope>
    <source>
        <strain evidence="7 8">ASN36</strain>
    </source>
</reference>
<dbReference type="InterPro" id="IPR051538">
    <property type="entry name" value="Acyl-CoA_Synth/Transferase"/>
</dbReference>
<dbReference type="Pfam" id="PF19045">
    <property type="entry name" value="Ligase_CoA_2"/>
    <property type="match status" value="1"/>
</dbReference>
<keyword evidence="8" id="KW-1185">Reference proteome</keyword>
<evidence type="ECO:0000256" key="4">
    <source>
        <dbReference type="PROSITE-ProRule" id="PRU00409"/>
    </source>
</evidence>
<gene>
    <name evidence="7" type="ORF">DSLASN_15200</name>
</gene>
<evidence type="ECO:0000313" key="8">
    <source>
        <dbReference type="Proteomes" id="UP001320148"/>
    </source>
</evidence>
<sequence length="733" mass="78682">MGHSLDAIFSPQSIAVLGTSTSKGKVGHDIFSNILHGGFQGTLYPVNPKAKSILSVRCYESILTIPDTIDLALIILPPSAALKAIEECVIKKVKGVVIISAGFKEVGGEGLEIEEKIKEICKEAGIRIVGPNCLGVINPSPTVSVNASFSARMPAMGHISFISQSGALCTAVLDFAADRGFGFSKFVSIGNKADVDELDLLRYYHADPETHVIMIYMEELSRNGKEFIDVAKEITSGDNPTPILVIKSGRSVAGAAAAASHTGSLAGSDAVYDALFAEAGIVRCESVNELFDLAQGFAPRKYPTGRNIAIVTNAGGPGIIATDMTENAGMNLAKFSEETVEELKRHLPPTANFNNPVDVIGDAARDRYENALTTVISDEGVDGALIILTPQSMTDAIGTARAIAEISRRTLKPITCAFMGVVDVSEGVGILQKAGVPVYDFPENAAKVLGKLYLAHRWLSRRMLPQYSLEYDTERAGALIREHLENGQTVLGEYEGSQILQCYGLKTLDMEIATSASAAVDIARRIGYPVVMKIVSPDIMHKSDAKGVRVGIRDPGEVESTYDDIVACAGAYKEDARIRGVLVQQMALPGDEVIVGMKRDRQFGPMVMFGLGGIFVELFKDVVFRVAPFGRNTARRMVKSIRAYPLLTGFRGKAHADIEEIEKSLVRVAKMAEDHPEILELDINPLLVHPKGKGATVADIVLRLKDTSLPNGDEGEDQGEDSQVASGGQELNP</sequence>
<dbReference type="Gene3D" id="3.40.50.720">
    <property type="entry name" value="NAD(P)-binding Rossmann-like Domain"/>
    <property type="match status" value="1"/>
</dbReference>
<feature type="compositionally biased region" description="Polar residues" evidence="5">
    <location>
        <begin position="721"/>
        <end position="733"/>
    </location>
</feature>
<dbReference type="Proteomes" id="UP001320148">
    <property type="component" value="Chromosome"/>
</dbReference>
<dbReference type="InterPro" id="IPR043938">
    <property type="entry name" value="Ligase_CoA_dom"/>
</dbReference>
<dbReference type="EMBL" id="AP024488">
    <property type="protein sequence ID" value="BCS95888.1"/>
    <property type="molecule type" value="Genomic_DNA"/>
</dbReference>
<proteinExistence type="predicted"/>